<dbReference type="EMBL" id="BPRC01000016">
    <property type="protein sequence ID" value="GJE66678.1"/>
    <property type="molecule type" value="Genomic_DNA"/>
</dbReference>
<feature type="domain" description="Outer membrane protein beta-barrel" evidence="8">
    <location>
        <begin position="42"/>
        <end position="298"/>
    </location>
</feature>
<keyword evidence="4" id="KW-0998">Cell outer membrane</keyword>
<sequence>MRIATLAVLASVLISPALAADLDYGVLRGADDDYLAPAPLIDWSGFYVGGHGGYSTASMGFTNVFGNPYREYFRARDIEAEFGVSSLLTFSSRRVHSTTYGAYAGYNVQFDDAVFGLEVDYTSFNKSGISYNEISRFYTTKANMFEIVNLRGFSKTELEDYGTIRGRAGYAFGSFLPFVTAGLAIGRATILDQPEVQNYGYDATAAAAYQANPRSGTPVTHHGYANGNTAFDPGAPQDPNKSVPDGFYQLPAKPKSKAVAGVALGGGIEYAITSNFLLRGEYQYVLFDDFDGHKVNINTVRGGAAIKF</sequence>
<reference evidence="9" key="2">
    <citation type="submission" date="2021-08" db="EMBL/GenBank/DDBJ databases">
        <authorList>
            <person name="Tani A."/>
            <person name="Ola A."/>
            <person name="Ogura Y."/>
            <person name="Katsura K."/>
            <person name="Hayashi T."/>
        </authorList>
    </citation>
    <scope>NUCLEOTIDE SEQUENCE</scope>
    <source>
        <strain evidence="9">NBRC 15686</strain>
    </source>
</reference>
<evidence type="ECO:0000256" key="4">
    <source>
        <dbReference type="ARBA" id="ARBA00023237"/>
    </source>
</evidence>
<dbReference type="InterPro" id="IPR027385">
    <property type="entry name" value="Beta-barrel_OMP"/>
</dbReference>
<feature type="chain" id="PRO_5045238427" description="Outer membrane protein beta-barrel domain-containing protein" evidence="7">
    <location>
        <begin position="20"/>
        <end position="308"/>
    </location>
</feature>
<evidence type="ECO:0000256" key="7">
    <source>
        <dbReference type="SAM" id="SignalP"/>
    </source>
</evidence>
<accession>A0ABQ4UI33</accession>
<name>A0ABQ4UI33_9HYPH</name>
<dbReference type="RefSeq" id="WP_238226543.1">
    <property type="nucleotide sequence ID" value="NZ_BAAADH010000022.1"/>
</dbReference>
<feature type="region of interest" description="Disordered" evidence="6">
    <location>
        <begin position="217"/>
        <end position="244"/>
    </location>
</feature>
<comment type="subcellular location">
    <subcellularLocation>
        <location evidence="1">Cell outer membrane</location>
    </subcellularLocation>
</comment>
<evidence type="ECO:0000313" key="10">
    <source>
        <dbReference type="Proteomes" id="UP001055039"/>
    </source>
</evidence>
<keyword evidence="2 7" id="KW-0732">Signal</keyword>
<dbReference type="Proteomes" id="UP001055039">
    <property type="component" value="Unassembled WGS sequence"/>
</dbReference>
<evidence type="ECO:0000256" key="2">
    <source>
        <dbReference type="ARBA" id="ARBA00022729"/>
    </source>
</evidence>
<dbReference type="SUPFAM" id="SSF56925">
    <property type="entry name" value="OMPA-like"/>
    <property type="match status" value="1"/>
</dbReference>
<dbReference type="PANTHER" id="PTHR34001:SF3">
    <property type="entry name" value="BLL7405 PROTEIN"/>
    <property type="match status" value="1"/>
</dbReference>
<comment type="caution">
    <text evidence="9">The sequence shown here is derived from an EMBL/GenBank/DDBJ whole genome shotgun (WGS) entry which is preliminary data.</text>
</comment>
<keyword evidence="10" id="KW-1185">Reference proteome</keyword>
<keyword evidence="3" id="KW-0472">Membrane</keyword>
<evidence type="ECO:0000259" key="8">
    <source>
        <dbReference type="Pfam" id="PF13505"/>
    </source>
</evidence>
<organism evidence="9 10">
    <name type="scientific">Methylorubrum aminovorans</name>
    <dbReference type="NCBI Taxonomy" id="269069"/>
    <lineage>
        <taxon>Bacteria</taxon>
        <taxon>Pseudomonadati</taxon>
        <taxon>Pseudomonadota</taxon>
        <taxon>Alphaproteobacteria</taxon>
        <taxon>Hyphomicrobiales</taxon>
        <taxon>Methylobacteriaceae</taxon>
        <taxon>Methylorubrum</taxon>
    </lineage>
</organism>
<dbReference type="Gene3D" id="2.40.160.20">
    <property type="match status" value="1"/>
</dbReference>
<gene>
    <name evidence="9" type="ORF">LNAOJCKE_3898</name>
</gene>
<reference evidence="9" key="1">
    <citation type="journal article" date="2021" name="Front. Microbiol.">
        <title>Comprehensive Comparative Genomics and Phenotyping of Methylobacterium Species.</title>
        <authorList>
            <person name="Alessa O."/>
            <person name="Ogura Y."/>
            <person name="Fujitani Y."/>
            <person name="Takami H."/>
            <person name="Hayashi T."/>
            <person name="Sahin N."/>
            <person name="Tani A."/>
        </authorList>
    </citation>
    <scope>NUCLEOTIDE SEQUENCE</scope>
    <source>
        <strain evidence="9">NBRC 15686</strain>
    </source>
</reference>
<evidence type="ECO:0000256" key="1">
    <source>
        <dbReference type="ARBA" id="ARBA00004442"/>
    </source>
</evidence>
<evidence type="ECO:0000256" key="3">
    <source>
        <dbReference type="ARBA" id="ARBA00023136"/>
    </source>
</evidence>
<protein>
    <recommendedName>
        <fullName evidence="8">Outer membrane protein beta-barrel domain-containing protein</fullName>
    </recommendedName>
</protein>
<feature type="signal peptide" evidence="7">
    <location>
        <begin position="1"/>
        <end position="19"/>
    </location>
</feature>
<evidence type="ECO:0000256" key="5">
    <source>
        <dbReference type="ARBA" id="ARBA00038306"/>
    </source>
</evidence>
<dbReference type="InterPro" id="IPR011250">
    <property type="entry name" value="OMP/PagP_B-barrel"/>
</dbReference>
<evidence type="ECO:0000313" key="9">
    <source>
        <dbReference type="EMBL" id="GJE66678.1"/>
    </source>
</evidence>
<dbReference type="Pfam" id="PF13505">
    <property type="entry name" value="OMP_b-brl"/>
    <property type="match status" value="1"/>
</dbReference>
<proteinExistence type="inferred from homology"/>
<dbReference type="InterPro" id="IPR051692">
    <property type="entry name" value="OMP-like"/>
</dbReference>
<evidence type="ECO:0000256" key="6">
    <source>
        <dbReference type="SAM" id="MobiDB-lite"/>
    </source>
</evidence>
<comment type="similarity">
    <text evidence="5">Belongs to the Omp25/RopB family.</text>
</comment>
<dbReference type="PANTHER" id="PTHR34001">
    <property type="entry name" value="BLL7405 PROTEIN"/>
    <property type="match status" value="1"/>
</dbReference>